<evidence type="ECO:0000256" key="1">
    <source>
        <dbReference type="SAM" id="MobiDB-lite"/>
    </source>
</evidence>
<evidence type="ECO:0000313" key="2">
    <source>
        <dbReference type="EMBL" id="OOG00331.1"/>
    </source>
</evidence>
<gene>
    <name evidence="2" type="ORF">ASPCADRAFT_202205</name>
</gene>
<protein>
    <submittedName>
        <fullName evidence="2">Uncharacterized protein</fullName>
    </submittedName>
</protein>
<proteinExistence type="predicted"/>
<organism evidence="2 3">
    <name type="scientific">Aspergillus carbonarius (strain ITEM 5010)</name>
    <dbReference type="NCBI Taxonomy" id="602072"/>
    <lineage>
        <taxon>Eukaryota</taxon>
        <taxon>Fungi</taxon>
        <taxon>Dikarya</taxon>
        <taxon>Ascomycota</taxon>
        <taxon>Pezizomycotina</taxon>
        <taxon>Eurotiomycetes</taxon>
        <taxon>Eurotiomycetidae</taxon>
        <taxon>Eurotiales</taxon>
        <taxon>Aspergillaceae</taxon>
        <taxon>Aspergillus</taxon>
        <taxon>Aspergillus subgen. Circumdati</taxon>
    </lineage>
</organism>
<keyword evidence="3" id="KW-1185">Reference proteome</keyword>
<dbReference type="AlphaFoldDB" id="A0A1R3S0V0"/>
<dbReference type="VEuPathDB" id="FungiDB:ASPCADRAFT_202205"/>
<name>A0A1R3S0V0_ASPC5</name>
<accession>A0A1R3S0V0</accession>
<evidence type="ECO:0000313" key="3">
    <source>
        <dbReference type="Proteomes" id="UP000188318"/>
    </source>
</evidence>
<sequence>MATSIRLSNGCSYHPARLITPWLLSYTWLVLVTLKTRGTRESQVGPRWRRPKAPLGLQYLDRSGQEPR</sequence>
<dbReference type="Proteomes" id="UP000188318">
    <property type="component" value="Unassembled WGS sequence"/>
</dbReference>
<feature type="region of interest" description="Disordered" evidence="1">
    <location>
        <begin position="41"/>
        <end position="68"/>
    </location>
</feature>
<dbReference type="EMBL" id="KV907493">
    <property type="protein sequence ID" value="OOG00331.1"/>
    <property type="molecule type" value="Genomic_DNA"/>
</dbReference>
<reference evidence="3" key="1">
    <citation type="journal article" date="2017" name="Genome Biol.">
        <title>Comparative genomics reveals high biological diversity and specific adaptations in the industrially and medically important fungal genus Aspergillus.</title>
        <authorList>
            <person name="de Vries R.P."/>
            <person name="Riley R."/>
            <person name="Wiebenga A."/>
            <person name="Aguilar-Osorio G."/>
            <person name="Amillis S."/>
            <person name="Uchima C.A."/>
            <person name="Anderluh G."/>
            <person name="Asadollahi M."/>
            <person name="Askin M."/>
            <person name="Barry K."/>
            <person name="Battaglia E."/>
            <person name="Bayram O."/>
            <person name="Benocci T."/>
            <person name="Braus-Stromeyer S.A."/>
            <person name="Caldana C."/>
            <person name="Canovas D."/>
            <person name="Cerqueira G.C."/>
            <person name="Chen F."/>
            <person name="Chen W."/>
            <person name="Choi C."/>
            <person name="Clum A."/>
            <person name="Dos Santos R.A."/>
            <person name="Damasio A.R."/>
            <person name="Diallinas G."/>
            <person name="Emri T."/>
            <person name="Fekete E."/>
            <person name="Flipphi M."/>
            <person name="Freyberg S."/>
            <person name="Gallo A."/>
            <person name="Gournas C."/>
            <person name="Habgood R."/>
            <person name="Hainaut M."/>
            <person name="Harispe M.L."/>
            <person name="Henrissat B."/>
            <person name="Hilden K.S."/>
            <person name="Hope R."/>
            <person name="Hossain A."/>
            <person name="Karabika E."/>
            <person name="Karaffa L."/>
            <person name="Karanyi Z."/>
            <person name="Krasevec N."/>
            <person name="Kuo A."/>
            <person name="Kusch H."/>
            <person name="LaButti K."/>
            <person name="Lagendijk E.L."/>
            <person name="Lapidus A."/>
            <person name="Levasseur A."/>
            <person name="Lindquist E."/>
            <person name="Lipzen A."/>
            <person name="Logrieco A.F."/>
            <person name="MacCabe A."/>
            <person name="Maekelae M.R."/>
            <person name="Malavazi I."/>
            <person name="Melin P."/>
            <person name="Meyer V."/>
            <person name="Mielnichuk N."/>
            <person name="Miskei M."/>
            <person name="Molnar A.P."/>
            <person name="Mule G."/>
            <person name="Ngan C.Y."/>
            <person name="Orejas M."/>
            <person name="Orosz E."/>
            <person name="Ouedraogo J.P."/>
            <person name="Overkamp K.M."/>
            <person name="Park H.-S."/>
            <person name="Perrone G."/>
            <person name="Piumi F."/>
            <person name="Punt P.J."/>
            <person name="Ram A.F."/>
            <person name="Ramon A."/>
            <person name="Rauscher S."/>
            <person name="Record E."/>
            <person name="Riano-Pachon D.M."/>
            <person name="Robert V."/>
            <person name="Roehrig J."/>
            <person name="Ruller R."/>
            <person name="Salamov A."/>
            <person name="Salih N.S."/>
            <person name="Samson R.A."/>
            <person name="Sandor E."/>
            <person name="Sanguinetti M."/>
            <person name="Schuetze T."/>
            <person name="Sepcic K."/>
            <person name="Shelest E."/>
            <person name="Sherlock G."/>
            <person name="Sophianopoulou V."/>
            <person name="Squina F.M."/>
            <person name="Sun H."/>
            <person name="Susca A."/>
            <person name="Todd R.B."/>
            <person name="Tsang A."/>
            <person name="Unkles S.E."/>
            <person name="van de Wiele N."/>
            <person name="van Rossen-Uffink D."/>
            <person name="Oliveira J.V."/>
            <person name="Vesth T.C."/>
            <person name="Visser J."/>
            <person name="Yu J.-H."/>
            <person name="Zhou M."/>
            <person name="Andersen M.R."/>
            <person name="Archer D.B."/>
            <person name="Baker S.E."/>
            <person name="Benoit I."/>
            <person name="Brakhage A.A."/>
            <person name="Braus G.H."/>
            <person name="Fischer R."/>
            <person name="Frisvad J.C."/>
            <person name="Goldman G.H."/>
            <person name="Houbraken J."/>
            <person name="Oakley B."/>
            <person name="Pocsi I."/>
            <person name="Scazzocchio C."/>
            <person name="Seiboth B."/>
            <person name="vanKuyk P.A."/>
            <person name="Wortman J."/>
            <person name="Dyer P.S."/>
            <person name="Grigoriev I.V."/>
        </authorList>
    </citation>
    <scope>NUCLEOTIDE SEQUENCE [LARGE SCALE GENOMIC DNA]</scope>
    <source>
        <strain evidence="3">ITEM 5010</strain>
    </source>
</reference>